<name>V8CKQ3_9HELI</name>
<comment type="caution">
    <text evidence="2">The sequence shown here is derived from an EMBL/GenBank/DDBJ whole genome shotgun (WGS) entry which is preliminary data.</text>
</comment>
<evidence type="ECO:0000256" key="1">
    <source>
        <dbReference type="SAM" id="Phobius"/>
    </source>
</evidence>
<proteinExistence type="predicted"/>
<gene>
    <name evidence="2" type="ORF">HMPREF2087_00253</name>
</gene>
<dbReference type="HOGENOM" id="CLU_3403911_0_0_7"/>
<keyword evidence="1" id="KW-0812">Transmembrane</keyword>
<keyword evidence="1" id="KW-0472">Membrane</keyword>
<protein>
    <submittedName>
        <fullName evidence="2">Uncharacterized protein</fullName>
    </submittedName>
</protein>
<keyword evidence="1" id="KW-1133">Transmembrane helix</keyword>
<evidence type="ECO:0000313" key="2">
    <source>
        <dbReference type="EMBL" id="ETD27341.1"/>
    </source>
</evidence>
<dbReference type="EMBL" id="AZJJ01000001">
    <property type="protein sequence ID" value="ETD27341.1"/>
    <property type="molecule type" value="Genomic_DNA"/>
</dbReference>
<sequence>MIGFVVSMFALAALGGSVLMFIKMLESRDR</sequence>
<reference evidence="2 3" key="1">
    <citation type="submission" date="2013-10" db="EMBL/GenBank/DDBJ databases">
        <title>The Genome Sequence of Helicobacter canis NCTC 12740.</title>
        <authorList>
            <consortium name="The Broad Institute Genomics Platform"/>
            <person name="Earl A."/>
            <person name="Fox J.G."/>
            <person name="Shen Z."/>
            <person name="Young S.K."/>
            <person name="Zeng Q."/>
            <person name="Gargeya S."/>
            <person name="Fitzgerald M."/>
            <person name="Abouelleil A."/>
            <person name="Alvarado L."/>
            <person name="Chapman S.B."/>
            <person name="Gainer-Dewar J."/>
            <person name="Goldberg J."/>
            <person name="Griggs A."/>
            <person name="Gujja S."/>
            <person name="Hansen M."/>
            <person name="Howarth C."/>
            <person name="Imamovic A."/>
            <person name="Ireland A."/>
            <person name="Larimer J."/>
            <person name="McCowan C."/>
            <person name="Murphy C."/>
            <person name="Pearson M."/>
            <person name="Poon T.W."/>
            <person name="Priest M."/>
            <person name="Roberts A."/>
            <person name="Saif S."/>
            <person name="Shea T."/>
            <person name="Sykes S."/>
            <person name="Wortman J."/>
            <person name="Nusbaum C."/>
            <person name="Birren B."/>
        </authorList>
    </citation>
    <scope>NUCLEOTIDE SEQUENCE [LARGE SCALE GENOMIC DNA]</scope>
    <source>
        <strain evidence="2 3">NCTC 12740</strain>
    </source>
</reference>
<evidence type="ECO:0000313" key="3">
    <source>
        <dbReference type="Proteomes" id="UP000018688"/>
    </source>
</evidence>
<organism evidence="2 3">
    <name type="scientific">Helicobacter canis NCTC 12740</name>
    <dbReference type="NCBI Taxonomy" id="1357399"/>
    <lineage>
        <taxon>Bacteria</taxon>
        <taxon>Pseudomonadati</taxon>
        <taxon>Campylobacterota</taxon>
        <taxon>Epsilonproteobacteria</taxon>
        <taxon>Campylobacterales</taxon>
        <taxon>Helicobacteraceae</taxon>
        <taxon>Helicobacter</taxon>
    </lineage>
</organism>
<dbReference type="AlphaFoldDB" id="V8CKQ3"/>
<dbReference type="Proteomes" id="UP000018688">
    <property type="component" value="Unassembled WGS sequence"/>
</dbReference>
<keyword evidence="3" id="KW-1185">Reference proteome</keyword>
<accession>V8CKQ3</accession>
<feature type="transmembrane region" description="Helical" evidence="1">
    <location>
        <begin position="6"/>
        <end position="25"/>
    </location>
</feature>